<dbReference type="InterPro" id="IPR011050">
    <property type="entry name" value="Pectin_lyase_fold/virulence"/>
</dbReference>
<proteinExistence type="inferred from homology"/>
<dbReference type="SUPFAM" id="SSF51126">
    <property type="entry name" value="Pectin lyase-like"/>
    <property type="match status" value="1"/>
</dbReference>
<sequence length="682" mass="76507">MDKFFLRNKILETIAHPEIPTCVYEASDFAIYPSEAEIQTVKLQSAMESISERGGGQLVLPSGVFYTGALSMKSKVELCLSSEDTVLRFTTADIERNYPLVYSHWEATPCMNFSPLIYADSVHDISISGHGIIDGGADSGHWWNWHHQVENTWSLDKADLQREDRNALRLMNEMGVSVRDRVFGAGHYLRPSFIQVIRSERILIEGVRIINSPMWVINPVLCRSVIIDGVRIESFGPNNDGCDPESCNGVWIKNCTFDTGDDCISLKSGRDRDGREINVPCENVLIEHNLFSNGHGGIALGSEMSGGIRKVLAIGNEFTSPNLTYALRLKTNAKRGGFVEEIIFADTTIKTVSGAAIHGTMLYEDGHKGSFYPVFRNISIENLTSSGGDYGIFLEAFEEVPIVGLVLKNIHITGAKQSIYSRNWKNPHIENLSINGTMYPRPEYVWIQGVPIAGDEVRAGVKHTKESQNFQFIWESSNDGIHWQYFSDHQEVIVPHDIRFLKVTVKDDFGYLESSIPYIVLDQGGETLTIARVRCRGGLERTEITDFQKLITKDQLMRILYGLFSDRRTQPVQGEEIYSFAKSRGFLPSDEDCQYARGQFITRQELASIAMQACGASYKNASSTMPVCGDIDRIKPNFGTNIYRALYFGFMQLEDGKFYPEKYVTVHDAIDTISLVADFAGL</sequence>
<evidence type="ECO:0000256" key="4">
    <source>
        <dbReference type="RuleBase" id="RU361169"/>
    </source>
</evidence>
<comment type="similarity">
    <text evidence="1 4">Belongs to the glycosyl hydrolase 28 family.</text>
</comment>
<dbReference type="GO" id="GO:0004650">
    <property type="term" value="F:polygalacturonase activity"/>
    <property type="evidence" value="ECO:0007669"/>
    <property type="project" value="InterPro"/>
</dbReference>
<dbReference type="InterPro" id="IPR006626">
    <property type="entry name" value="PbH1"/>
</dbReference>
<dbReference type="Pfam" id="PF00295">
    <property type="entry name" value="Glyco_hydro_28"/>
    <property type="match status" value="1"/>
</dbReference>
<accession>A0A1G8HN25</accession>
<organism evidence="5 6">
    <name type="scientific">Proteiniclasticum ruminis</name>
    <dbReference type="NCBI Taxonomy" id="398199"/>
    <lineage>
        <taxon>Bacteria</taxon>
        <taxon>Bacillati</taxon>
        <taxon>Bacillota</taxon>
        <taxon>Clostridia</taxon>
        <taxon>Eubacteriales</taxon>
        <taxon>Clostridiaceae</taxon>
        <taxon>Proteiniclasticum</taxon>
    </lineage>
</organism>
<evidence type="ECO:0000256" key="1">
    <source>
        <dbReference type="ARBA" id="ARBA00008834"/>
    </source>
</evidence>
<dbReference type="AlphaFoldDB" id="A0A1G8HN25"/>
<protein>
    <submittedName>
        <fullName evidence="5">Polygalacturonase</fullName>
    </submittedName>
</protein>
<dbReference type="InterPro" id="IPR012334">
    <property type="entry name" value="Pectin_lyas_fold"/>
</dbReference>
<dbReference type="Proteomes" id="UP000183255">
    <property type="component" value="Unassembled WGS sequence"/>
</dbReference>
<dbReference type="InterPro" id="IPR000743">
    <property type="entry name" value="Glyco_hydro_28"/>
</dbReference>
<dbReference type="PROSITE" id="PS00502">
    <property type="entry name" value="POLYGALACTURONASE"/>
    <property type="match status" value="1"/>
</dbReference>
<gene>
    <name evidence="5" type="ORF">SAMN05421804_101641</name>
</gene>
<dbReference type="EMBL" id="FNDZ01000001">
    <property type="protein sequence ID" value="SDI08096.1"/>
    <property type="molecule type" value="Genomic_DNA"/>
</dbReference>
<evidence type="ECO:0000313" key="5">
    <source>
        <dbReference type="EMBL" id="SDI08096.1"/>
    </source>
</evidence>
<evidence type="ECO:0000256" key="3">
    <source>
        <dbReference type="ARBA" id="ARBA00023295"/>
    </source>
</evidence>
<dbReference type="GO" id="GO:0005975">
    <property type="term" value="P:carbohydrate metabolic process"/>
    <property type="evidence" value="ECO:0007669"/>
    <property type="project" value="InterPro"/>
</dbReference>
<evidence type="ECO:0000256" key="2">
    <source>
        <dbReference type="ARBA" id="ARBA00022801"/>
    </source>
</evidence>
<keyword evidence="3 4" id="KW-0326">Glycosidase</keyword>
<dbReference type="RefSeq" id="WP_051651460.1">
    <property type="nucleotide sequence ID" value="NZ_FNDZ01000001.1"/>
</dbReference>
<reference evidence="5 6" key="1">
    <citation type="submission" date="2016-10" db="EMBL/GenBank/DDBJ databases">
        <authorList>
            <person name="de Groot N.N."/>
        </authorList>
    </citation>
    <scope>NUCLEOTIDE SEQUENCE [LARGE SCALE GENOMIC DNA]</scope>
    <source>
        <strain evidence="5 6">CGMCC 1.5058</strain>
    </source>
</reference>
<dbReference type="SMART" id="SM00710">
    <property type="entry name" value="PbH1"/>
    <property type="match status" value="5"/>
</dbReference>
<dbReference type="InterPro" id="IPR051801">
    <property type="entry name" value="GH28_Enzymes"/>
</dbReference>
<dbReference type="PANTHER" id="PTHR31339">
    <property type="entry name" value="PECTIN LYASE-RELATED"/>
    <property type="match status" value="1"/>
</dbReference>
<evidence type="ECO:0000313" key="6">
    <source>
        <dbReference type="Proteomes" id="UP000183255"/>
    </source>
</evidence>
<dbReference type="PANTHER" id="PTHR31339:SF9">
    <property type="entry name" value="PLASMIN AND FIBRONECTIN-BINDING PROTEIN A"/>
    <property type="match status" value="1"/>
</dbReference>
<keyword evidence="2 4" id="KW-0378">Hydrolase</keyword>
<dbReference type="Gene3D" id="2.160.20.10">
    <property type="entry name" value="Single-stranded right-handed beta-helix, Pectin lyase-like"/>
    <property type="match status" value="1"/>
</dbReference>
<name>A0A1G8HN25_9CLOT</name>